<evidence type="ECO:0000313" key="5">
    <source>
        <dbReference type="Proteomes" id="UP000051888"/>
    </source>
</evidence>
<gene>
    <name evidence="4" type="ORF">AN964_11650</name>
</gene>
<dbReference type="CDD" id="cd04301">
    <property type="entry name" value="NAT_SF"/>
    <property type="match status" value="1"/>
</dbReference>
<dbReference type="AlphaFoldDB" id="A0A0Q3WY26"/>
<dbReference type="PANTHER" id="PTHR43877">
    <property type="entry name" value="AMINOALKYLPHOSPHONATE N-ACETYLTRANSFERASE-RELATED-RELATED"/>
    <property type="match status" value="1"/>
</dbReference>
<dbReference type="EMBL" id="LJJC01000004">
    <property type="protein sequence ID" value="KQL54084.1"/>
    <property type="molecule type" value="Genomic_DNA"/>
</dbReference>
<keyword evidence="2" id="KW-0012">Acyltransferase</keyword>
<keyword evidence="5" id="KW-1185">Reference proteome</keyword>
<reference evidence="4 5" key="1">
    <citation type="submission" date="2015-09" db="EMBL/GenBank/DDBJ databases">
        <title>Genome sequencing project for genomic taxonomy and phylogenomics of Bacillus-like bacteria.</title>
        <authorList>
            <person name="Liu B."/>
            <person name="Wang J."/>
            <person name="Zhu Y."/>
            <person name="Liu G."/>
            <person name="Chen Q."/>
            <person name="Chen Z."/>
            <person name="Lan J."/>
            <person name="Che J."/>
            <person name="Ge C."/>
            <person name="Shi H."/>
            <person name="Pan Z."/>
            <person name="Liu X."/>
        </authorList>
    </citation>
    <scope>NUCLEOTIDE SEQUENCE [LARGE SCALE GENOMIC DNA]</scope>
    <source>
        <strain evidence="4 5">LMG 18435</strain>
    </source>
</reference>
<dbReference type="OrthoDB" id="6382410at2"/>
<comment type="caution">
    <text evidence="4">The sequence shown here is derived from an EMBL/GenBank/DDBJ whole genome shotgun (WGS) entry which is preliminary data.</text>
</comment>
<dbReference type="Pfam" id="PF13508">
    <property type="entry name" value="Acetyltransf_7"/>
    <property type="match status" value="1"/>
</dbReference>
<dbReference type="PATRIC" id="fig|157838.3.peg.2564"/>
<dbReference type="GO" id="GO:0016747">
    <property type="term" value="F:acyltransferase activity, transferring groups other than amino-acyl groups"/>
    <property type="evidence" value="ECO:0007669"/>
    <property type="project" value="InterPro"/>
</dbReference>
<evidence type="ECO:0000256" key="2">
    <source>
        <dbReference type="ARBA" id="ARBA00023315"/>
    </source>
</evidence>
<dbReference type="SUPFAM" id="SSF55729">
    <property type="entry name" value="Acyl-CoA N-acyltransferases (Nat)"/>
    <property type="match status" value="1"/>
</dbReference>
<dbReference type="PROSITE" id="PS51186">
    <property type="entry name" value="GNAT"/>
    <property type="match status" value="1"/>
</dbReference>
<dbReference type="RefSeq" id="WP_055739837.1">
    <property type="nucleotide sequence ID" value="NZ_JAAIWL010000009.1"/>
</dbReference>
<dbReference type="Proteomes" id="UP000051888">
    <property type="component" value="Unassembled WGS sequence"/>
</dbReference>
<dbReference type="Gene3D" id="3.40.630.30">
    <property type="match status" value="1"/>
</dbReference>
<proteinExistence type="predicted"/>
<protein>
    <submittedName>
        <fullName evidence="4">Acetyltransferase</fullName>
    </submittedName>
</protein>
<accession>A0A0Q3WY26</accession>
<evidence type="ECO:0000256" key="1">
    <source>
        <dbReference type="ARBA" id="ARBA00022679"/>
    </source>
</evidence>
<dbReference type="STRING" id="157838.AN964_11650"/>
<organism evidence="4 5">
    <name type="scientific">Heyndrickxia shackletonii</name>
    <dbReference type="NCBI Taxonomy" id="157838"/>
    <lineage>
        <taxon>Bacteria</taxon>
        <taxon>Bacillati</taxon>
        <taxon>Bacillota</taxon>
        <taxon>Bacilli</taxon>
        <taxon>Bacillales</taxon>
        <taxon>Bacillaceae</taxon>
        <taxon>Heyndrickxia</taxon>
    </lineage>
</organism>
<evidence type="ECO:0000259" key="3">
    <source>
        <dbReference type="PROSITE" id="PS51186"/>
    </source>
</evidence>
<dbReference type="InterPro" id="IPR016181">
    <property type="entry name" value="Acyl_CoA_acyltransferase"/>
</dbReference>
<sequence length="171" mass="19564">MDTALPNGLTIKLASDSDSNQISSLLKEVAQWIRNKNIDQWQYLLEGGDDEEISQAISNQLTYKVLEGSELIGTFTLSPTQSEWDVHIFGPEEDQNSLYLHRLAVAPRKMGKGIGMAIIQWIQENIQTDKKYLKLDCVAHNKKLNQFYQKNGFEYIGETDSHSKYQKRIRG</sequence>
<name>A0A0Q3WY26_9BACI</name>
<keyword evidence="1 4" id="KW-0808">Transferase</keyword>
<dbReference type="InterPro" id="IPR050832">
    <property type="entry name" value="Bact_Acetyltransf"/>
</dbReference>
<dbReference type="InterPro" id="IPR000182">
    <property type="entry name" value="GNAT_dom"/>
</dbReference>
<evidence type="ECO:0000313" key="4">
    <source>
        <dbReference type="EMBL" id="KQL54084.1"/>
    </source>
</evidence>
<feature type="domain" description="N-acetyltransferase" evidence="3">
    <location>
        <begin position="9"/>
        <end position="170"/>
    </location>
</feature>